<dbReference type="GO" id="GO:0000462">
    <property type="term" value="P:maturation of SSU-rRNA from tricistronic rRNA transcript (SSU-rRNA, 5.8S rRNA, LSU-rRNA)"/>
    <property type="evidence" value="ECO:0007669"/>
    <property type="project" value="TreeGrafter"/>
</dbReference>
<dbReference type="PANTHER" id="PTHR12933">
    <property type="entry name" value="ORF PROTEIN-RELATED"/>
    <property type="match status" value="1"/>
</dbReference>
<dbReference type="Gramene" id="AET5Gv21152700.30">
    <property type="protein sequence ID" value="AET5Gv21152700.30"/>
    <property type="gene ID" value="AET5Gv21152700"/>
</dbReference>
<dbReference type="GO" id="GO:0019843">
    <property type="term" value="F:rRNA binding"/>
    <property type="evidence" value="ECO:0007669"/>
    <property type="project" value="TreeGrafter"/>
</dbReference>
<dbReference type="InterPro" id="IPR053940">
    <property type="entry name" value="UTP25_NTPase-like"/>
</dbReference>
<dbReference type="Proteomes" id="UP000015105">
    <property type="component" value="Chromosome 5D"/>
</dbReference>
<accession>A0A453MDN4</accession>
<sequence length="120" mass="13732">MGQFKKEFGESDDELEEPNSSKPTDFNLLFAGDVEDHFLFGIKFTKKSVKLYSNFYASDIIVASPLALKLKIDGGEVTKKKGRPKENDSDFLSSIEVSCTRNHILFSIYYYLQSYILVHF</sequence>
<reference evidence="3" key="3">
    <citation type="journal article" date="2017" name="Nature">
        <title>Genome sequence of the progenitor of the wheat D genome Aegilops tauschii.</title>
        <authorList>
            <person name="Luo M.C."/>
            <person name="Gu Y.Q."/>
            <person name="Puiu D."/>
            <person name="Wang H."/>
            <person name="Twardziok S.O."/>
            <person name="Deal K.R."/>
            <person name="Huo N."/>
            <person name="Zhu T."/>
            <person name="Wang L."/>
            <person name="Wang Y."/>
            <person name="McGuire P.E."/>
            <person name="Liu S."/>
            <person name="Long H."/>
            <person name="Ramasamy R.K."/>
            <person name="Rodriguez J.C."/>
            <person name="Van S.L."/>
            <person name="Yuan L."/>
            <person name="Wang Z."/>
            <person name="Xia Z."/>
            <person name="Xiao L."/>
            <person name="Anderson O.D."/>
            <person name="Ouyang S."/>
            <person name="Liang Y."/>
            <person name="Zimin A.V."/>
            <person name="Pertea G."/>
            <person name="Qi P."/>
            <person name="Bennetzen J.L."/>
            <person name="Dai X."/>
            <person name="Dawson M.W."/>
            <person name="Muller H.G."/>
            <person name="Kugler K."/>
            <person name="Rivarola-Duarte L."/>
            <person name="Spannagl M."/>
            <person name="Mayer K.F.X."/>
            <person name="Lu F.H."/>
            <person name="Bevan M.W."/>
            <person name="Leroy P."/>
            <person name="Li P."/>
            <person name="You F.M."/>
            <person name="Sun Q."/>
            <person name="Liu Z."/>
            <person name="Lyons E."/>
            <person name="Wicker T."/>
            <person name="Salzberg S.L."/>
            <person name="Devos K.M."/>
            <person name="Dvorak J."/>
        </authorList>
    </citation>
    <scope>NUCLEOTIDE SEQUENCE [LARGE SCALE GENOMIC DNA]</scope>
    <source>
        <strain evidence="3">cv. AL8/78</strain>
    </source>
</reference>
<dbReference type="PANTHER" id="PTHR12933:SF0">
    <property type="entry name" value="U3 SMALL NUCLEOLAR RNA-ASSOCIATED PROTEIN 25 HOMOLOG"/>
    <property type="match status" value="1"/>
</dbReference>
<proteinExistence type="predicted"/>
<dbReference type="AlphaFoldDB" id="A0A453MDN4"/>
<reference evidence="4" key="1">
    <citation type="journal article" date="2014" name="Science">
        <title>Ancient hybridizations among the ancestral genomes of bread wheat.</title>
        <authorList>
            <consortium name="International Wheat Genome Sequencing Consortium,"/>
            <person name="Marcussen T."/>
            <person name="Sandve S.R."/>
            <person name="Heier L."/>
            <person name="Spannagl M."/>
            <person name="Pfeifer M."/>
            <person name="Jakobsen K.S."/>
            <person name="Wulff B.B."/>
            <person name="Steuernagel B."/>
            <person name="Mayer K.F."/>
            <person name="Olsen O.A."/>
        </authorList>
    </citation>
    <scope>NUCLEOTIDE SEQUENCE [LARGE SCALE GENOMIC DNA]</scope>
    <source>
        <strain evidence="4">cv. AL8/78</strain>
    </source>
</reference>
<keyword evidence="4" id="KW-1185">Reference proteome</keyword>
<dbReference type="EnsemblPlants" id="AET5Gv21152700.30">
    <property type="protein sequence ID" value="AET5Gv21152700.30"/>
    <property type="gene ID" value="AET5Gv21152700"/>
</dbReference>
<feature type="domain" description="UTP25 NTP hydrolase-like" evidence="2">
    <location>
        <begin position="3"/>
        <end position="98"/>
    </location>
</feature>
<evidence type="ECO:0000313" key="3">
    <source>
        <dbReference type="EnsemblPlants" id="AET5Gv21152700.30"/>
    </source>
</evidence>
<reference evidence="4" key="2">
    <citation type="journal article" date="2017" name="Nat. Plants">
        <title>The Aegilops tauschii genome reveals multiple impacts of transposons.</title>
        <authorList>
            <person name="Zhao G."/>
            <person name="Zou C."/>
            <person name="Li K."/>
            <person name="Wang K."/>
            <person name="Li T."/>
            <person name="Gao L."/>
            <person name="Zhang X."/>
            <person name="Wang H."/>
            <person name="Yang Z."/>
            <person name="Liu X."/>
            <person name="Jiang W."/>
            <person name="Mao L."/>
            <person name="Kong X."/>
            <person name="Jiao Y."/>
            <person name="Jia J."/>
        </authorList>
    </citation>
    <scope>NUCLEOTIDE SEQUENCE [LARGE SCALE GENOMIC DNA]</scope>
    <source>
        <strain evidence="4">cv. AL8/78</strain>
    </source>
</reference>
<reference evidence="3" key="5">
    <citation type="journal article" date="2021" name="G3 (Bethesda)">
        <title>Aegilops tauschii genome assembly Aet v5.0 features greater sequence contiguity and improved annotation.</title>
        <authorList>
            <person name="Wang L."/>
            <person name="Zhu T."/>
            <person name="Rodriguez J.C."/>
            <person name="Deal K.R."/>
            <person name="Dubcovsky J."/>
            <person name="McGuire P.E."/>
            <person name="Lux T."/>
            <person name="Spannagl M."/>
            <person name="Mayer K.F.X."/>
            <person name="Baldrich P."/>
            <person name="Meyers B.C."/>
            <person name="Huo N."/>
            <person name="Gu Y.Q."/>
            <person name="Zhou H."/>
            <person name="Devos K.M."/>
            <person name="Bennetzen J.L."/>
            <person name="Unver T."/>
            <person name="Budak H."/>
            <person name="Gulick P.J."/>
            <person name="Galiba G."/>
            <person name="Kalapos B."/>
            <person name="Nelson D.R."/>
            <person name="Li P."/>
            <person name="You F.M."/>
            <person name="Luo M.C."/>
            <person name="Dvorak J."/>
        </authorList>
    </citation>
    <scope>NUCLEOTIDE SEQUENCE [LARGE SCALE GENOMIC DNA]</scope>
    <source>
        <strain evidence="3">cv. AL8/78</strain>
    </source>
</reference>
<dbReference type="Pfam" id="PF22916">
    <property type="entry name" value="UTP25_NTPase-like"/>
    <property type="match status" value="1"/>
</dbReference>
<feature type="region of interest" description="Disordered" evidence="1">
    <location>
        <begin position="1"/>
        <end position="22"/>
    </location>
</feature>
<reference evidence="3" key="4">
    <citation type="submission" date="2019-03" db="UniProtKB">
        <authorList>
            <consortium name="EnsemblPlants"/>
        </authorList>
    </citation>
    <scope>IDENTIFICATION</scope>
</reference>
<dbReference type="GO" id="GO:0032040">
    <property type="term" value="C:small-subunit processome"/>
    <property type="evidence" value="ECO:0007669"/>
    <property type="project" value="TreeGrafter"/>
</dbReference>
<evidence type="ECO:0000259" key="2">
    <source>
        <dbReference type="Pfam" id="PF22916"/>
    </source>
</evidence>
<dbReference type="InterPro" id="IPR010678">
    <property type="entry name" value="UTP25"/>
</dbReference>
<organism evidence="3 4">
    <name type="scientific">Aegilops tauschii subsp. strangulata</name>
    <name type="common">Goatgrass</name>
    <dbReference type="NCBI Taxonomy" id="200361"/>
    <lineage>
        <taxon>Eukaryota</taxon>
        <taxon>Viridiplantae</taxon>
        <taxon>Streptophyta</taxon>
        <taxon>Embryophyta</taxon>
        <taxon>Tracheophyta</taxon>
        <taxon>Spermatophyta</taxon>
        <taxon>Magnoliopsida</taxon>
        <taxon>Liliopsida</taxon>
        <taxon>Poales</taxon>
        <taxon>Poaceae</taxon>
        <taxon>BOP clade</taxon>
        <taxon>Pooideae</taxon>
        <taxon>Triticodae</taxon>
        <taxon>Triticeae</taxon>
        <taxon>Triticinae</taxon>
        <taxon>Aegilops</taxon>
    </lineage>
</organism>
<name>A0A453MDN4_AEGTS</name>
<evidence type="ECO:0000313" key="4">
    <source>
        <dbReference type="Proteomes" id="UP000015105"/>
    </source>
</evidence>
<protein>
    <recommendedName>
        <fullName evidence="2">UTP25 NTP hydrolase-like domain-containing protein</fullName>
    </recommendedName>
</protein>
<evidence type="ECO:0000256" key="1">
    <source>
        <dbReference type="SAM" id="MobiDB-lite"/>
    </source>
</evidence>
<dbReference type="GO" id="GO:0034511">
    <property type="term" value="F:U3 snoRNA binding"/>
    <property type="evidence" value="ECO:0007669"/>
    <property type="project" value="InterPro"/>
</dbReference>